<reference evidence="1 4" key="1">
    <citation type="journal article" date="2011" name="Nature">
        <title>The Medicago genome provides insight into the evolution of rhizobial symbioses.</title>
        <authorList>
            <person name="Young N.D."/>
            <person name="Debelle F."/>
            <person name="Oldroyd G.E."/>
            <person name="Geurts R."/>
            <person name="Cannon S.B."/>
            <person name="Udvardi M.K."/>
            <person name="Benedito V.A."/>
            <person name="Mayer K.F."/>
            <person name="Gouzy J."/>
            <person name="Schoof H."/>
            <person name="Van de Peer Y."/>
            <person name="Proost S."/>
            <person name="Cook D.R."/>
            <person name="Meyers B.C."/>
            <person name="Spannagl M."/>
            <person name="Cheung F."/>
            <person name="De Mita S."/>
            <person name="Krishnakumar V."/>
            <person name="Gundlach H."/>
            <person name="Zhou S."/>
            <person name="Mudge J."/>
            <person name="Bharti A.K."/>
            <person name="Murray J.D."/>
            <person name="Naoumkina M.A."/>
            <person name="Rosen B."/>
            <person name="Silverstein K.A."/>
            <person name="Tang H."/>
            <person name="Rombauts S."/>
            <person name="Zhao P.X."/>
            <person name="Zhou P."/>
            <person name="Barbe V."/>
            <person name="Bardou P."/>
            <person name="Bechner M."/>
            <person name="Bellec A."/>
            <person name="Berger A."/>
            <person name="Berges H."/>
            <person name="Bidwell S."/>
            <person name="Bisseling T."/>
            <person name="Choisne N."/>
            <person name="Couloux A."/>
            <person name="Denny R."/>
            <person name="Deshpande S."/>
            <person name="Dai X."/>
            <person name="Doyle J.J."/>
            <person name="Dudez A.M."/>
            <person name="Farmer A.D."/>
            <person name="Fouteau S."/>
            <person name="Franken C."/>
            <person name="Gibelin C."/>
            <person name="Gish J."/>
            <person name="Goldstein S."/>
            <person name="Gonzalez A.J."/>
            <person name="Green P.J."/>
            <person name="Hallab A."/>
            <person name="Hartog M."/>
            <person name="Hua A."/>
            <person name="Humphray S.J."/>
            <person name="Jeong D.H."/>
            <person name="Jing Y."/>
            <person name="Jocker A."/>
            <person name="Kenton S.M."/>
            <person name="Kim D.J."/>
            <person name="Klee K."/>
            <person name="Lai H."/>
            <person name="Lang C."/>
            <person name="Lin S."/>
            <person name="Macmil S.L."/>
            <person name="Magdelenat G."/>
            <person name="Matthews L."/>
            <person name="McCorrison J."/>
            <person name="Monaghan E.L."/>
            <person name="Mun J.H."/>
            <person name="Najar F.Z."/>
            <person name="Nicholson C."/>
            <person name="Noirot C."/>
            <person name="O'Bleness M."/>
            <person name="Paule C.R."/>
            <person name="Poulain J."/>
            <person name="Prion F."/>
            <person name="Qin B."/>
            <person name="Qu C."/>
            <person name="Retzel E.F."/>
            <person name="Riddle C."/>
            <person name="Sallet E."/>
            <person name="Samain S."/>
            <person name="Samson N."/>
            <person name="Sanders I."/>
            <person name="Saurat O."/>
            <person name="Scarpelli C."/>
            <person name="Schiex T."/>
            <person name="Segurens B."/>
            <person name="Severin A.J."/>
            <person name="Sherrier D.J."/>
            <person name="Shi R."/>
            <person name="Sims S."/>
            <person name="Singer S.R."/>
            <person name="Sinharoy S."/>
            <person name="Sterck L."/>
            <person name="Viollet A."/>
            <person name="Wang B.B."/>
            <person name="Wang K."/>
            <person name="Wang M."/>
            <person name="Wang X."/>
            <person name="Warfsmann J."/>
            <person name="Weissenbach J."/>
            <person name="White D.D."/>
            <person name="White J.D."/>
            <person name="Wiley G.B."/>
            <person name="Wincker P."/>
            <person name="Xing Y."/>
            <person name="Yang L."/>
            <person name="Yao Z."/>
            <person name="Ying F."/>
            <person name="Zhai J."/>
            <person name="Zhou L."/>
            <person name="Zuber A."/>
            <person name="Denarie J."/>
            <person name="Dixon R.A."/>
            <person name="May G.D."/>
            <person name="Schwartz D.C."/>
            <person name="Rogers J."/>
            <person name="Quetier F."/>
            <person name="Town C.D."/>
            <person name="Roe B.A."/>
        </authorList>
    </citation>
    <scope>NUCLEOTIDE SEQUENCE [LARGE SCALE GENOMIC DNA]</scope>
    <source>
        <strain evidence="1">A17</strain>
        <strain evidence="3 4">cv. Jemalong A17</strain>
    </source>
</reference>
<protein>
    <submittedName>
        <fullName evidence="2">Putative nucleic acid-binding protein</fullName>
    </submittedName>
</protein>
<dbReference type="InterPro" id="IPR012340">
    <property type="entry name" value="NA-bd_OB-fold"/>
</dbReference>
<evidence type="ECO:0000313" key="3">
    <source>
        <dbReference type="EnsemblPlants" id="AES78535"/>
    </source>
</evidence>
<organism evidence="1 4">
    <name type="scientific">Medicago truncatula</name>
    <name type="common">Barrel medic</name>
    <name type="synonym">Medicago tribuloides</name>
    <dbReference type="NCBI Taxonomy" id="3880"/>
    <lineage>
        <taxon>Eukaryota</taxon>
        <taxon>Viridiplantae</taxon>
        <taxon>Streptophyta</taxon>
        <taxon>Embryophyta</taxon>
        <taxon>Tracheophyta</taxon>
        <taxon>Spermatophyta</taxon>
        <taxon>Magnoliopsida</taxon>
        <taxon>eudicotyledons</taxon>
        <taxon>Gunneridae</taxon>
        <taxon>Pentapetalae</taxon>
        <taxon>rosids</taxon>
        <taxon>fabids</taxon>
        <taxon>Fabales</taxon>
        <taxon>Fabaceae</taxon>
        <taxon>Papilionoideae</taxon>
        <taxon>50 kb inversion clade</taxon>
        <taxon>NPAAA clade</taxon>
        <taxon>Hologalegina</taxon>
        <taxon>IRL clade</taxon>
        <taxon>Trifolieae</taxon>
        <taxon>Medicago</taxon>
    </lineage>
</organism>
<dbReference type="EMBL" id="CM001223">
    <property type="protein sequence ID" value="AES78535.2"/>
    <property type="molecule type" value="Genomic_DNA"/>
</dbReference>
<name>G7L696_MEDTR</name>
<dbReference type="CDD" id="cd04481">
    <property type="entry name" value="RPA1_DBD_B_like"/>
    <property type="match status" value="1"/>
</dbReference>
<evidence type="ECO:0000313" key="2">
    <source>
        <dbReference type="EMBL" id="RHN45109.1"/>
    </source>
</evidence>
<dbReference type="Proteomes" id="UP000265566">
    <property type="component" value="Chromosome 7"/>
</dbReference>
<sequence>MKLECILFDPYVDDLDAYLQSGYTKNVVVLAQFLKVKMFNGKVQLQNAMNCTKLLFNPELPETIKLSDNIGSPTQPLSFMKDASVMSLTKEYLNLSHRKTIRILKQ</sequence>
<dbReference type="Gramene" id="rna39317">
    <property type="protein sequence ID" value="RHN45109.1"/>
    <property type="gene ID" value="gene39317"/>
</dbReference>
<gene>
    <name evidence="1" type="ordered locus">MTR_7g032940</name>
    <name evidence="2" type="ORF">MtrunA17_Chr7g0226731</name>
</gene>
<reference evidence="3" key="3">
    <citation type="submission" date="2015-04" db="UniProtKB">
        <authorList>
            <consortium name="EnsemblPlants"/>
        </authorList>
    </citation>
    <scope>IDENTIFICATION</scope>
    <source>
        <strain evidence="3">cv. Jemalong A17</strain>
    </source>
</reference>
<accession>A0A0C3W4I6</accession>
<evidence type="ECO:0000313" key="4">
    <source>
        <dbReference type="Proteomes" id="UP000002051"/>
    </source>
</evidence>
<dbReference type="EnsemblPlants" id="AES78535">
    <property type="protein sequence ID" value="AES78535"/>
    <property type="gene ID" value="MTR_7g032940"/>
</dbReference>
<dbReference type="eggNOG" id="KOG0851">
    <property type="taxonomic scope" value="Eukaryota"/>
</dbReference>
<dbReference type="AlphaFoldDB" id="G7L696"/>
<keyword evidence="4" id="KW-1185">Reference proteome</keyword>
<dbReference type="EMBL" id="PSQE01000007">
    <property type="protein sequence ID" value="RHN45109.1"/>
    <property type="molecule type" value="Genomic_DNA"/>
</dbReference>
<evidence type="ECO:0000313" key="5">
    <source>
        <dbReference type="Proteomes" id="UP000265566"/>
    </source>
</evidence>
<reference evidence="2" key="5">
    <citation type="journal article" date="2018" name="Nat. Plants">
        <title>Whole-genome landscape of Medicago truncatula symbiotic genes.</title>
        <authorList>
            <person name="Pecrix Y."/>
            <person name="Gamas P."/>
            <person name="Carrere S."/>
        </authorList>
    </citation>
    <scope>NUCLEOTIDE SEQUENCE</scope>
    <source>
        <tissue evidence="2">Leaves</tissue>
    </source>
</reference>
<reference evidence="1 4" key="2">
    <citation type="journal article" date="2014" name="BMC Genomics">
        <title>An improved genome release (version Mt4.0) for the model legume Medicago truncatula.</title>
        <authorList>
            <person name="Tang H."/>
            <person name="Krishnakumar V."/>
            <person name="Bidwell S."/>
            <person name="Rosen B."/>
            <person name="Chan A."/>
            <person name="Zhou S."/>
            <person name="Gentzbittel L."/>
            <person name="Childs K.L."/>
            <person name="Yandell M."/>
            <person name="Gundlach H."/>
            <person name="Mayer K.F."/>
            <person name="Schwartz D.C."/>
            <person name="Town C.D."/>
        </authorList>
    </citation>
    <scope>GENOME REANNOTATION</scope>
    <source>
        <strain evidence="3 4">cv. Jemalong A17</strain>
    </source>
</reference>
<accession>G7L696</accession>
<dbReference type="HOGENOM" id="CLU_2227159_0_0_1"/>
<dbReference type="PaxDb" id="3880-AES78535"/>
<evidence type="ECO:0000313" key="1">
    <source>
        <dbReference type="EMBL" id="AES78535.2"/>
    </source>
</evidence>
<dbReference type="Proteomes" id="UP000002051">
    <property type="component" value="Unassembled WGS sequence"/>
</dbReference>
<reference evidence="5" key="4">
    <citation type="journal article" date="2018" name="Nat. Plants">
        <title>Whole-genome landscape of Medicago truncatula symbiotic genes.</title>
        <authorList>
            <person name="Pecrix Y."/>
            <person name="Staton S.E."/>
            <person name="Sallet E."/>
            <person name="Lelandais-Briere C."/>
            <person name="Moreau S."/>
            <person name="Carrere S."/>
            <person name="Blein T."/>
            <person name="Jardinaud M.F."/>
            <person name="Latrasse D."/>
            <person name="Zouine M."/>
            <person name="Zahm M."/>
            <person name="Kreplak J."/>
            <person name="Mayjonade B."/>
            <person name="Satge C."/>
            <person name="Perez M."/>
            <person name="Cauet S."/>
            <person name="Marande W."/>
            <person name="Chantry-Darmon C."/>
            <person name="Lopez-Roques C."/>
            <person name="Bouchez O."/>
            <person name="Berard A."/>
            <person name="Debelle F."/>
            <person name="Munos S."/>
            <person name="Bendahmane A."/>
            <person name="Berges H."/>
            <person name="Niebel A."/>
            <person name="Buitink J."/>
            <person name="Frugier F."/>
            <person name="Benhamed M."/>
            <person name="Crespi M."/>
            <person name="Gouzy J."/>
            <person name="Gamas P."/>
        </authorList>
    </citation>
    <scope>NUCLEOTIDE SEQUENCE [LARGE SCALE GENOMIC DNA]</scope>
    <source>
        <strain evidence="5">cv. Jemalong A17</strain>
    </source>
</reference>
<proteinExistence type="predicted"/>
<dbReference type="SUPFAM" id="SSF50249">
    <property type="entry name" value="Nucleic acid-binding proteins"/>
    <property type="match status" value="1"/>
</dbReference>
<dbReference type="Gene3D" id="2.40.50.140">
    <property type="entry name" value="Nucleic acid-binding proteins"/>
    <property type="match status" value="1"/>
</dbReference>